<evidence type="ECO:0000256" key="1">
    <source>
        <dbReference type="SAM" id="MobiDB-lite"/>
    </source>
</evidence>
<dbReference type="AlphaFoldDB" id="A0A1J8PY13"/>
<organism evidence="3 4">
    <name type="scientific">Rhizopogon vesiculosus</name>
    <dbReference type="NCBI Taxonomy" id="180088"/>
    <lineage>
        <taxon>Eukaryota</taxon>
        <taxon>Fungi</taxon>
        <taxon>Dikarya</taxon>
        <taxon>Basidiomycota</taxon>
        <taxon>Agaricomycotina</taxon>
        <taxon>Agaricomycetes</taxon>
        <taxon>Agaricomycetidae</taxon>
        <taxon>Boletales</taxon>
        <taxon>Suillineae</taxon>
        <taxon>Rhizopogonaceae</taxon>
        <taxon>Rhizopogon</taxon>
    </lineage>
</organism>
<keyword evidence="2" id="KW-1133">Transmembrane helix</keyword>
<evidence type="ECO:0000313" key="4">
    <source>
        <dbReference type="Proteomes" id="UP000183567"/>
    </source>
</evidence>
<comment type="caution">
    <text evidence="3">The sequence shown here is derived from an EMBL/GenBank/DDBJ whole genome shotgun (WGS) entry which is preliminary data.</text>
</comment>
<reference evidence="3 4" key="1">
    <citation type="submission" date="2016-03" db="EMBL/GenBank/DDBJ databases">
        <title>Comparative genomics of the ectomycorrhizal sister species Rhizopogon vinicolor and Rhizopogon vesiculosus (Basidiomycota: Boletales) reveals a divergence of the mating type B locus.</title>
        <authorList>
            <person name="Mujic A.B."/>
            <person name="Kuo A."/>
            <person name="Tritt A."/>
            <person name="Lipzen A."/>
            <person name="Chen C."/>
            <person name="Johnson J."/>
            <person name="Sharma A."/>
            <person name="Barry K."/>
            <person name="Grigoriev I.V."/>
            <person name="Spatafora J.W."/>
        </authorList>
    </citation>
    <scope>NUCLEOTIDE SEQUENCE [LARGE SCALE GENOMIC DNA]</scope>
    <source>
        <strain evidence="3 4">AM-OR11-056</strain>
    </source>
</reference>
<gene>
    <name evidence="3" type="ORF">AZE42_05595</name>
</gene>
<name>A0A1J8PY13_9AGAM</name>
<protein>
    <submittedName>
        <fullName evidence="3">Uncharacterized protein</fullName>
    </submittedName>
</protein>
<keyword evidence="2" id="KW-0812">Transmembrane</keyword>
<evidence type="ECO:0000313" key="3">
    <source>
        <dbReference type="EMBL" id="OJA13343.1"/>
    </source>
</evidence>
<keyword evidence="2" id="KW-0472">Membrane</keyword>
<dbReference type="OrthoDB" id="3354175at2759"/>
<proteinExistence type="predicted"/>
<feature type="region of interest" description="Disordered" evidence="1">
    <location>
        <begin position="288"/>
        <end position="310"/>
    </location>
</feature>
<keyword evidence="4" id="KW-1185">Reference proteome</keyword>
<feature type="transmembrane region" description="Helical" evidence="2">
    <location>
        <begin position="90"/>
        <end position="113"/>
    </location>
</feature>
<evidence type="ECO:0000256" key="2">
    <source>
        <dbReference type="SAM" id="Phobius"/>
    </source>
</evidence>
<sequence>MVLTIPKAELTGVFLESLAYGFCYSHLIIDIVRNMDAFTSNEGVPNYPSTYYGTWDTWKNIVKSGLYVAVTLVSDAFILYRSFILWGRNYLIITFPFLLFIADIAIGVFWTYTLSLVLPGENVFADALSIRVTTFYSITLAMNVICTTLIAVKILRTQRAVSSFSSGNEAQVSRLVPIIIESDVIDHCEVSWQVYSVQFLRHLSCPSFLQFSSVIVRVGLGLSHGDSHHTPVVISSARNTWAIRASSRNLTNSQQVYTPSFPDGGAQVSLQQTIHTHIDAFPDDIESRCSRPSDYKRSPADYRHTPADAI</sequence>
<dbReference type="EMBL" id="LVVM01004187">
    <property type="protein sequence ID" value="OJA13343.1"/>
    <property type="molecule type" value="Genomic_DNA"/>
</dbReference>
<feature type="transmembrane region" description="Helical" evidence="2">
    <location>
        <begin position="64"/>
        <end position="83"/>
    </location>
</feature>
<dbReference type="Proteomes" id="UP000183567">
    <property type="component" value="Unassembled WGS sequence"/>
</dbReference>
<accession>A0A1J8PY13</accession>
<dbReference type="STRING" id="180088.A0A1J8PY13"/>
<feature type="transmembrane region" description="Helical" evidence="2">
    <location>
        <begin position="133"/>
        <end position="155"/>
    </location>
</feature>